<keyword evidence="2" id="KW-1185">Reference proteome</keyword>
<dbReference type="EMBL" id="FO681347">
    <property type="protein sequence ID" value="CCV63592.1"/>
    <property type="molecule type" value="Genomic_DNA"/>
</dbReference>
<accession>U4KJL5</accession>
<proteinExistence type="predicted"/>
<dbReference type="AlphaFoldDB" id="U4KJL5"/>
<sequence>MNFYEKLKLEHGTNKPIVIEDLCDWNYTNESIRKQLSNLAKEGKVIRYIHGVYYIPEEETSVDNGLDVEDVLEYKYIRNGKNVMGFYLGYRLEKELGLPYKPDTSHEIITNREKTRKRPIEIEGIPAIIRKPYLVITERNYKLVQLLYYIKKSTFKSLENHYQILRDYVMKNKFTRKDLLVTTEKFPKAVLNKVIDSGLLKDFLS</sequence>
<organism evidence="1 2">
    <name type="scientific">Alteracholeplasma palmae (strain ATCC 49389 / J233)</name>
    <name type="common">Acholeplasma palmae</name>
    <dbReference type="NCBI Taxonomy" id="1318466"/>
    <lineage>
        <taxon>Bacteria</taxon>
        <taxon>Bacillati</taxon>
        <taxon>Mycoplasmatota</taxon>
        <taxon>Mollicutes</taxon>
        <taxon>Acholeplasmatales</taxon>
        <taxon>Acholeplasmataceae</taxon>
        <taxon>Acholeplasma</taxon>
    </lineage>
</organism>
<dbReference type="STRING" id="1318466.BN85400150"/>
<dbReference type="RefSeq" id="WP_026653834.1">
    <property type="nucleotide sequence ID" value="NC_022538.1"/>
</dbReference>
<gene>
    <name evidence="1" type="ORF">BN85400150</name>
</gene>
<dbReference type="Proteomes" id="UP000032740">
    <property type="component" value="Chromosome"/>
</dbReference>
<evidence type="ECO:0000313" key="1">
    <source>
        <dbReference type="EMBL" id="CCV63592.1"/>
    </source>
</evidence>
<dbReference type="KEGG" id="apal:BN85400150"/>
<reference evidence="1 2" key="1">
    <citation type="journal article" date="2013" name="J. Mol. Microbiol. Biotechnol.">
        <title>Analysis of the Complete Genomes of Acholeplasma brassicae , A. palmae and A. laidlawii and Their Comparison to the Obligate Parasites from ' Candidatus Phytoplasma'.</title>
        <authorList>
            <person name="Kube M."/>
            <person name="Siewert C."/>
            <person name="Migdoll A.M."/>
            <person name="Duduk B."/>
            <person name="Holz S."/>
            <person name="Rabus R."/>
            <person name="Seemuller E."/>
            <person name="Mitrovic J."/>
            <person name="Muller I."/>
            <person name="Buttner C."/>
            <person name="Reinhardt R."/>
        </authorList>
    </citation>
    <scope>NUCLEOTIDE SEQUENCE [LARGE SCALE GENOMIC DNA]</scope>
    <source>
        <strain evidence="1 2">J233</strain>
    </source>
</reference>
<evidence type="ECO:0008006" key="3">
    <source>
        <dbReference type="Google" id="ProtNLM"/>
    </source>
</evidence>
<name>U4KJL5_ALTPJ</name>
<protein>
    <recommendedName>
        <fullName evidence="3">Transcriptional regulator, AbiEi antitoxin, Type IV TA system</fullName>
    </recommendedName>
</protein>
<dbReference type="HOGENOM" id="CLU_106209_0_0_14"/>
<evidence type="ECO:0000313" key="2">
    <source>
        <dbReference type="Proteomes" id="UP000032740"/>
    </source>
</evidence>